<dbReference type="Pfam" id="PF04828">
    <property type="entry name" value="GFA"/>
    <property type="match status" value="1"/>
</dbReference>
<proteinExistence type="inferred from homology"/>
<evidence type="ECO:0000259" key="5">
    <source>
        <dbReference type="PROSITE" id="PS51891"/>
    </source>
</evidence>
<dbReference type="InterPro" id="IPR011057">
    <property type="entry name" value="Mss4-like_sf"/>
</dbReference>
<protein>
    <submittedName>
        <fullName evidence="6">Glutathione-dependent formaldehyde-activating enzyme</fullName>
    </submittedName>
</protein>
<dbReference type="EMBL" id="FWFN01000001">
    <property type="protein sequence ID" value="SLN15125.1"/>
    <property type="molecule type" value="Genomic_DNA"/>
</dbReference>
<keyword evidence="4" id="KW-0456">Lyase</keyword>
<evidence type="ECO:0000256" key="2">
    <source>
        <dbReference type="ARBA" id="ARBA00022723"/>
    </source>
</evidence>
<dbReference type="RefSeq" id="WP_085886307.1">
    <property type="nucleotide sequence ID" value="NZ_FWFN01000001.1"/>
</dbReference>
<evidence type="ECO:0000256" key="4">
    <source>
        <dbReference type="ARBA" id="ARBA00023239"/>
    </source>
</evidence>
<dbReference type="Gene3D" id="3.90.1590.10">
    <property type="entry name" value="glutathione-dependent formaldehyde- activating enzyme (gfa)"/>
    <property type="match status" value="1"/>
</dbReference>
<dbReference type="Proteomes" id="UP000193963">
    <property type="component" value="Unassembled WGS sequence"/>
</dbReference>
<dbReference type="OrthoDB" id="9807246at2"/>
<reference evidence="6 7" key="1">
    <citation type="submission" date="2017-03" db="EMBL/GenBank/DDBJ databases">
        <authorList>
            <person name="Afonso C.L."/>
            <person name="Miller P.J."/>
            <person name="Scott M.A."/>
            <person name="Spackman E."/>
            <person name="Goraichik I."/>
            <person name="Dimitrov K.M."/>
            <person name="Suarez D.L."/>
            <person name="Swayne D.E."/>
        </authorList>
    </citation>
    <scope>NUCLEOTIDE SEQUENCE [LARGE SCALE GENOMIC DNA]</scope>
    <source>
        <strain evidence="6 7">CECT 7751</strain>
    </source>
</reference>
<comment type="similarity">
    <text evidence="1">Belongs to the Gfa family.</text>
</comment>
<feature type="domain" description="CENP-V/GFA" evidence="5">
    <location>
        <begin position="24"/>
        <end position="140"/>
    </location>
</feature>
<dbReference type="PANTHER" id="PTHR33337:SF40">
    <property type="entry name" value="CENP-V_GFA DOMAIN-CONTAINING PROTEIN-RELATED"/>
    <property type="match status" value="1"/>
</dbReference>
<sequence length="171" mass="18040">MSSSRSDASTPKPGGALALPDLPLTGGCQCGAVRYRVTGAPVTFYLCHCSRCQRQSGSAFGESLQLRPEDLQIEGELQARAVTGGSGRAGEIRFCPACGTRITHRVEGSPVVVLKPGTLDAPGWLRPVAELFIEERQPWLPALPGVAQYEGAPPMPELHAAFARMLAEGAA</sequence>
<name>A0A1X6Y9T0_9RHOB</name>
<dbReference type="SUPFAM" id="SSF51316">
    <property type="entry name" value="Mss4-like"/>
    <property type="match status" value="1"/>
</dbReference>
<keyword evidence="3" id="KW-0862">Zinc</keyword>
<organism evidence="6 7">
    <name type="scientific">Pseudooceanicola marinus</name>
    <dbReference type="NCBI Taxonomy" id="396013"/>
    <lineage>
        <taxon>Bacteria</taxon>
        <taxon>Pseudomonadati</taxon>
        <taxon>Pseudomonadota</taxon>
        <taxon>Alphaproteobacteria</taxon>
        <taxon>Rhodobacterales</taxon>
        <taxon>Paracoccaceae</taxon>
        <taxon>Pseudooceanicola</taxon>
    </lineage>
</organism>
<evidence type="ECO:0000313" key="6">
    <source>
        <dbReference type="EMBL" id="SLN15125.1"/>
    </source>
</evidence>
<evidence type="ECO:0000256" key="3">
    <source>
        <dbReference type="ARBA" id="ARBA00022833"/>
    </source>
</evidence>
<dbReference type="PANTHER" id="PTHR33337">
    <property type="entry name" value="GFA DOMAIN-CONTAINING PROTEIN"/>
    <property type="match status" value="1"/>
</dbReference>
<dbReference type="InterPro" id="IPR006913">
    <property type="entry name" value="CENP-V/GFA"/>
</dbReference>
<evidence type="ECO:0000256" key="1">
    <source>
        <dbReference type="ARBA" id="ARBA00005495"/>
    </source>
</evidence>
<dbReference type="PROSITE" id="PS51891">
    <property type="entry name" value="CENP_V_GFA"/>
    <property type="match status" value="1"/>
</dbReference>
<dbReference type="GO" id="GO:0046872">
    <property type="term" value="F:metal ion binding"/>
    <property type="evidence" value="ECO:0007669"/>
    <property type="project" value="UniProtKB-KW"/>
</dbReference>
<keyword evidence="2" id="KW-0479">Metal-binding</keyword>
<accession>A0A1X6Y9T0</accession>
<dbReference type="GO" id="GO:0016846">
    <property type="term" value="F:carbon-sulfur lyase activity"/>
    <property type="evidence" value="ECO:0007669"/>
    <property type="project" value="InterPro"/>
</dbReference>
<keyword evidence="7" id="KW-1185">Reference proteome</keyword>
<gene>
    <name evidence="6" type="ORF">PSM7751_00396</name>
</gene>
<evidence type="ECO:0000313" key="7">
    <source>
        <dbReference type="Proteomes" id="UP000193963"/>
    </source>
</evidence>
<dbReference type="AlphaFoldDB" id="A0A1X6Y9T0"/>